<keyword evidence="1" id="KW-0255">Endonuclease</keyword>
<keyword evidence="1" id="KW-0378">Hydrolase</keyword>
<keyword evidence="1" id="KW-0479">Metal-binding</keyword>
<evidence type="ECO:0000313" key="3">
    <source>
        <dbReference type="EMBL" id="MDX8335682.1"/>
    </source>
</evidence>
<comment type="function">
    <text evidence="1">Endonuclease that specifically degrades the RNA of RNA-DNA hybrids.</text>
</comment>
<proteinExistence type="inferred from homology"/>
<dbReference type="InterPro" id="IPR036397">
    <property type="entry name" value="RNaseH_sf"/>
</dbReference>
<evidence type="ECO:0000256" key="1">
    <source>
        <dbReference type="PIRNR" id="PIRNR037839"/>
    </source>
</evidence>
<dbReference type="Gene3D" id="3.40.970.10">
    <property type="entry name" value="Ribonuclease H1, N-terminal domain"/>
    <property type="match status" value="1"/>
</dbReference>
<protein>
    <recommendedName>
        <fullName evidence="1">Ribonuclease H</fullName>
        <ecNumber evidence="1">3.1.26.4</ecNumber>
    </recommendedName>
</protein>
<feature type="domain" description="Ribonuclease H1 N-terminal" evidence="2">
    <location>
        <begin position="16"/>
        <end position="48"/>
    </location>
</feature>
<reference evidence="4" key="1">
    <citation type="submission" date="2023-07" db="EMBL/GenBank/DDBJ databases">
        <authorList>
            <person name="Colorado M.A."/>
            <person name="Villamil L.M."/>
            <person name="Melo J.F."/>
            <person name="Rodriguez J.A."/>
            <person name="Ruiz R.Y."/>
        </authorList>
    </citation>
    <scope>NUCLEOTIDE SEQUENCE [LARGE SCALE GENOMIC DNA]</scope>
    <source>
        <strain evidence="4">C33</strain>
    </source>
</reference>
<dbReference type="InterPro" id="IPR037056">
    <property type="entry name" value="RNase_H1_N_sf"/>
</dbReference>
<organism evidence="3 4">
    <name type="scientific">Candidatus Cetobacterium colombiensis</name>
    <dbReference type="NCBI Taxonomy" id="3073100"/>
    <lineage>
        <taxon>Bacteria</taxon>
        <taxon>Fusobacteriati</taxon>
        <taxon>Fusobacteriota</taxon>
        <taxon>Fusobacteriia</taxon>
        <taxon>Fusobacteriales</taxon>
        <taxon>Fusobacteriaceae</taxon>
        <taxon>Cetobacterium</taxon>
    </lineage>
</organism>
<evidence type="ECO:0000313" key="4">
    <source>
        <dbReference type="Proteomes" id="UP001279681"/>
    </source>
</evidence>
<dbReference type="Pfam" id="PF01693">
    <property type="entry name" value="Cauli_VI"/>
    <property type="match status" value="1"/>
</dbReference>
<keyword evidence="4" id="KW-1185">Reference proteome</keyword>
<comment type="subcellular location">
    <subcellularLocation>
        <location evidence="1">Cytoplasm</location>
    </subcellularLocation>
</comment>
<dbReference type="EMBL" id="JAVIKH010000004">
    <property type="protein sequence ID" value="MDX8335682.1"/>
    <property type="molecule type" value="Genomic_DNA"/>
</dbReference>
<gene>
    <name evidence="3" type="ORF">RFV38_04050</name>
</gene>
<name>A0ABU4W835_9FUSO</name>
<dbReference type="SUPFAM" id="SSF53098">
    <property type="entry name" value="Ribonuclease H-like"/>
    <property type="match status" value="1"/>
</dbReference>
<accession>A0ABU4W835</accession>
<dbReference type="PIRSF" id="PIRSF037839">
    <property type="entry name" value="Ribonuclease_H"/>
    <property type="match status" value="1"/>
</dbReference>
<keyword evidence="1" id="KW-0540">Nuclease</keyword>
<comment type="caution">
    <text evidence="3">The sequence shown here is derived from an EMBL/GenBank/DDBJ whole genome shotgun (WGS) entry which is preliminary data.</text>
</comment>
<dbReference type="InterPro" id="IPR011320">
    <property type="entry name" value="RNase_H1_N"/>
</dbReference>
<dbReference type="EC" id="3.1.26.4" evidence="1"/>
<keyword evidence="1" id="KW-0460">Magnesium</keyword>
<sequence length="206" mass="23380">MATKYYAFIIEKENYSHIVTSWSDCQMLTKGKSARYKSFKTETEAKEWLKNGGLYEDKKAKIQQAKEKLENGIYFDAGTGRGIGVEVRVTNLSGISLLDEIMPEKMINEFGNYLAPENSTNNYGELIGIYLAIDIALKKRNFKIFGDSKLIIDYWSKGHYNKSSLNEKTINLIQKTAEKRKQFESLGGTIKHVSGDINPADLGFHK</sequence>
<comment type="catalytic activity">
    <reaction evidence="1">
        <text>Endonucleolytic cleavage to 5'-phosphomonoester.</text>
        <dbReference type="EC" id="3.1.26.4"/>
    </reaction>
</comment>
<comment type="similarity">
    <text evidence="1">Belongs to the RNase H family.</text>
</comment>
<evidence type="ECO:0000259" key="2">
    <source>
        <dbReference type="Pfam" id="PF01693"/>
    </source>
</evidence>
<dbReference type="InterPro" id="IPR012337">
    <property type="entry name" value="RNaseH-like_sf"/>
</dbReference>
<keyword evidence="1" id="KW-0963">Cytoplasm</keyword>
<dbReference type="RefSeq" id="WP_320313091.1">
    <property type="nucleotide sequence ID" value="NZ_JAVIKH010000004.1"/>
</dbReference>
<dbReference type="Proteomes" id="UP001279681">
    <property type="component" value="Unassembled WGS sequence"/>
</dbReference>
<dbReference type="InterPro" id="IPR017290">
    <property type="entry name" value="RNase_H_bac"/>
</dbReference>
<dbReference type="Gene3D" id="3.30.420.10">
    <property type="entry name" value="Ribonuclease H-like superfamily/Ribonuclease H"/>
    <property type="match status" value="1"/>
</dbReference>